<organism evidence="1">
    <name type="scientific">Rhizophora mucronata</name>
    <name type="common">Asiatic mangrove</name>
    <dbReference type="NCBI Taxonomy" id="61149"/>
    <lineage>
        <taxon>Eukaryota</taxon>
        <taxon>Viridiplantae</taxon>
        <taxon>Streptophyta</taxon>
        <taxon>Embryophyta</taxon>
        <taxon>Tracheophyta</taxon>
        <taxon>Spermatophyta</taxon>
        <taxon>Magnoliopsida</taxon>
        <taxon>eudicotyledons</taxon>
        <taxon>Gunneridae</taxon>
        <taxon>Pentapetalae</taxon>
        <taxon>rosids</taxon>
        <taxon>fabids</taxon>
        <taxon>Malpighiales</taxon>
        <taxon>Rhizophoraceae</taxon>
        <taxon>Rhizophora</taxon>
    </lineage>
</organism>
<evidence type="ECO:0000313" key="1">
    <source>
        <dbReference type="EMBL" id="MBX41481.1"/>
    </source>
</evidence>
<accession>A0A2P2NG66</accession>
<name>A0A2P2NG66_RHIMU</name>
<reference evidence="1" key="1">
    <citation type="submission" date="2018-02" db="EMBL/GenBank/DDBJ databases">
        <title>Rhizophora mucronata_Transcriptome.</title>
        <authorList>
            <person name="Meera S.P."/>
            <person name="Sreeshan A."/>
            <person name="Augustine A."/>
        </authorList>
    </citation>
    <scope>NUCLEOTIDE SEQUENCE</scope>
    <source>
        <tissue evidence="1">Leaf</tissue>
    </source>
</reference>
<dbReference type="EMBL" id="GGEC01060997">
    <property type="protein sequence ID" value="MBX41481.1"/>
    <property type="molecule type" value="Transcribed_RNA"/>
</dbReference>
<protein>
    <submittedName>
        <fullName evidence="1">Uncharacterized protein</fullName>
    </submittedName>
</protein>
<dbReference type="AlphaFoldDB" id="A0A2P2NG66"/>
<sequence length="41" mass="4698">MAVTLQLIPFSGTVFTLLRRMNLSTTWYCHSSSSINKEKHV</sequence>
<proteinExistence type="predicted"/>